<accession>A0A9P4TF95</accession>
<dbReference type="Pfam" id="PF00012">
    <property type="entry name" value="HSP70"/>
    <property type="match status" value="1"/>
</dbReference>
<dbReference type="Gene3D" id="3.30.420.40">
    <property type="match status" value="1"/>
</dbReference>
<dbReference type="OrthoDB" id="6079484at2759"/>
<dbReference type="InterPro" id="IPR043129">
    <property type="entry name" value="ATPase_NBD"/>
</dbReference>
<dbReference type="InterPro" id="IPR013126">
    <property type="entry name" value="Hsp_70_fam"/>
</dbReference>
<dbReference type="InterPro" id="IPR021109">
    <property type="entry name" value="Peptidase_aspartic_dom_sf"/>
</dbReference>
<dbReference type="GO" id="GO:0005524">
    <property type="term" value="F:ATP binding"/>
    <property type="evidence" value="ECO:0007669"/>
    <property type="project" value="UniProtKB-KW"/>
</dbReference>
<evidence type="ECO:0000313" key="3">
    <source>
        <dbReference type="EMBL" id="KAF3002627.1"/>
    </source>
</evidence>
<evidence type="ECO:0000313" key="4">
    <source>
        <dbReference type="Proteomes" id="UP000801428"/>
    </source>
</evidence>
<dbReference type="EMBL" id="SWKU01000011">
    <property type="protein sequence ID" value="KAF3002627.1"/>
    <property type="molecule type" value="Genomic_DNA"/>
</dbReference>
<dbReference type="AlphaFoldDB" id="A0A9P4TF95"/>
<keyword evidence="1" id="KW-0547">Nucleotide-binding</keyword>
<organism evidence="3 4">
    <name type="scientific">Curvularia kusanoi</name>
    <name type="common">Cochliobolus kusanoi</name>
    <dbReference type="NCBI Taxonomy" id="90978"/>
    <lineage>
        <taxon>Eukaryota</taxon>
        <taxon>Fungi</taxon>
        <taxon>Dikarya</taxon>
        <taxon>Ascomycota</taxon>
        <taxon>Pezizomycotina</taxon>
        <taxon>Dothideomycetes</taxon>
        <taxon>Pleosporomycetidae</taxon>
        <taxon>Pleosporales</taxon>
        <taxon>Pleosporineae</taxon>
        <taxon>Pleosporaceae</taxon>
        <taxon>Curvularia</taxon>
    </lineage>
</organism>
<gene>
    <name evidence="3" type="ORF">E8E13_009000</name>
</gene>
<evidence type="ECO:0000256" key="2">
    <source>
        <dbReference type="ARBA" id="ARBA00022840"/>
    </source>
</evidence>
<keyword evidence="2" id="KW-0067">ATP-binding</keyword>
<dbReference type="FunFam" id="3.30.420.40:FF:000171">
    <property type="entry name" value="Heat shock 70 kDa protein 4"/>
    <property type="match status" value="1"/>
</dbReference>
<name>A0A9P4TF95_CURKU</name>
<evidence type="ECO:0000256" key="1">
    <source>
        <dbReference type="ARBA" id="ARBA00022741"/>
    </source>
</evidence>
<proteinExistence type="predicted"/>
<dbReference type="GO" id="GO:0140662">
    <property type="term" value="F:ATP-dependent protein folding chaperone"/>
    <property type="evidence" value="ECO:0007669"/>
    <property type="project" value="InterPro"/>
</dbReference>
<dbReference type="Proteomes" id="UP000801428">
    <property type="component" value="Unassembled WGS sequence"/>
</dbReference>
<protein>
    <submittedName>
        <fullName evidence="3">Uncharacterized protein</fullName>
    </submittedName>
</protein>
<keyword evidence="4" id="KW-1185">Reference proteome</keyword>
<dbReference type="SUPFAM" id="SSF53067">
    <property type="entry name" value="Actin-like ATPase domain"/>
    <property type="match status" value="1"/>
</dbReference>
<sequence>MSIVGIDMGTLNSVIAVARNRGVDVIANEVFDRATPSLAGFGPKSRYMESPRGDDHPRNNHVFRRQTGDKAEWPSKLLTGPFGHTGRVFQNKDQLLDHSKREHESETSGLNEEHSHLRLQEAVVRARLPGQLPEISEGGDTPQLPVFNLHRERQRRLPSLEQRRLQPSLEPDIRFLHGERKPKVPESDRLTSARMLVIPGKLAGSLKINALGDTGAKYNFMDEAYAMSQADFVIDRHQIEQITLGHGKTVTTTGVTLTSFQFPVNGQLQYALADTGAGLLIMDEDYARGRGIRIKRSTQYRTRVRFADQTTAMTSGMAHGVKWQYGSEDGEVHSLNFHVLKNAPFNVILSENFLLGPDTNAFADYASYMVDEEDDDAANCFVIDIDHSYVNPAIDTREYRDHFETVRYGEEEDWIDSLSGDEQAAARVAVELRRAQWNPALPLTGANALNVVPLQFRPAKGPPTTFWRRLKIRFRARKTSA</sequence>
<dbReference type="CDD" id="cd00303">
    <property type="entry name" value="retropepsin_like"/>
    <property type="match status" value="1"/>
</dbReference>
<dbReference type="Gene3D" id="2.40.70.10">
    <property type="entry name" value="Acid Proteases"/>
    <property type="match status" value="1"/>
</dbReference>
<comment type="caution">
    <text evidence="3">The sequence shown here is derived from an EMBL/GenBank/DDBJ whole genome shotgun (WGS) entry which is preliminary data.</text>
</comment>
<reference evidence="3" key="1">
    <citation type="submission" date="2019-04" db="EMBL/GenBank/DDBJ databases">
        <title>Sequencing of skin fungus with MAO and IRED activity.</title>
        <authorList>
            <person name="Marsaioli A.J."/>
            <person name="Bonatto J.M.C."/>
            <person name="Reis Junior O."/>
        </authorList>
    </citation>
    <scope>NUCLEOTIDE SEQUENCE</scope>
    <source>
        <strain evidence="3">30M1</strain>
    </source>
</reference>